<evidence type="ECO:0000313" key="3">
    <source>
        <dbReference type="Proteomes" id="UP000278006"/>
    </source>
</evidence>
<proteinExistence type="predicted"/>
<evidence type="ECO:0008006" key="4">
    <source>
        <dbReference type="Google" id="ProtNLM"/>
    </source>
</evidence>
<sequence>MDMTTNILDEHEVQDGADTPLTLNEFAAIVREAINQPPWRVNADKEADYADGNQLSTDLLRKQAELGIPPAKENIITPAIAAVCGYEAKTRTDWRVTPDGEPGGQDVADAINFRLNQAERHSKADRALSQAFRAAVTVGLGWVEVARPPNSLEFPFRCRYIHRNEIWWDMKCQEPDLADARWLYRRRWVDRTKAAQLFPGHRDVIMRSMDKWIADNVGEMLEGGQSTGLLAAAEAERAWTVHEDNWYNEENQTVAITEVWYRRWVPVVMLVMRDGRAVEFDEANELHQAALAIGRGRLQEQIVARMRRAFWIGPHCLHDGPTPYSHQHFPYVPVWGYREDMTGIPYGLVRDMIFPQDNLNATTAKLRWGMASVRTERTKGAVAMSDAQFRQQIARASADIVLDEQHMAKQGARFEVHRDFQLNAQQFQLMTDSREAVQRVSGITASFQGQKGTATSGLQEQTQLEQSEISLADLMDGFKDSRTLVGELLMALIIEDMGKQEQVIVIEGDVLDPPRTVVINHPEVDPQTGIEYLSNDINRTKLMVALEDVPSSSGFRAQQLNALSEAVKALPPTVQQVMMPFMVDLMDLPRKEQVVQAIQQATAQADPEQIREQVKQELMHDLKERELALREREIAAREKLMAAQQVQTGVQASYSAMQAGAQIAQMPMIAPIADVIMQSSGYQRPTPDGDDPDFPVPAAAPLEPQSGLGGAAADVPQNTSPAFPPVPQEPGRGMDGIETQRIEDNIAADPV</sequence>
<keyword evidence="3" id="KW-1185">Reference proteome</keyword>
<accession>A0A3M6QZR5</accession>
<evidence type="ECO:0000313" key="2">
    <source>
        <dbReference type="EMBL" id="RMX08507.1"/>
    </source>
</evidence>
<dbReference type="Proteomes" id="UP000278006">
    <property type="component" value="Unassembled WGS sequence"/>
</dbReference>
<dbReference type="OrthoDB" id="8564969at2"/>
<dbReference type="InterPro" id="IPR032427">
    <property type="entry name" value="P22_portal"/>
</dbReference>
<name>A0A3M6QZR5_9BURK</name>
<reference evidence="2 3" key="1">
    <citation type="submission" date="2018-10" db="EMBL/GenBank/DDBJ databases">
        <title>Draft genome of Cortibacter populi DSM10536.</title>
        <authorList>
            <person name="Bernier A.-M."/>
            <person name="Bernard K."/>
        </authorList>
    </citation>
    <scope>NUCLEOTIDE SEQUENCE [LARGE SCALE GENOMIC DNA]</scope>
    <source>
        <strain evidence="2 3">DSM 105136</strain>
    </source>
</reference>
<dbReference type="AlphaFoldDB" id="A0A3M6QZR5"/>
<feature type="region of interest" description="Disordered" evidence="1">
    <location>
        <begin position="680"/>
        <end position="736"/>
    </location>
</feature>
<dbReference type="EMBL" id="RDQO01000001">
    <property type="protein sequence ID" value="RMX08507.1"/>
    <property type="molecule type" value="Genomic_DNA"/>
</dbReference>
<protein>
    <recommendedName>
        <fullName evidence="4">Portal protein</fullName>
    </recommendedName>
</protein>
<comment type="caution">
    <text evidence="2">The sequence shown here is derived from an EMBL/GenBank/DDBJ whole genome shotgun (WGS) entry which is preliminary data.</text>
</comment>
<organism evidence="2 3">
    <name type="scientific">Corticibacter populi</name>
    <dbReference type="NCBI Taxonomy" id="1550736"/>
    <lineage>
        <taxon>Bacteria</taxon>
        <taxon>Pseudomonadati</taxon>
        <taxon>Pseudomonadota</taxon>
        <taxon>Betaproteobacteria</taxon>
        <taxon>Burkholderiales</taxon>
        <taxon>Comamonadaceae</taxon>
        <taxon>Corticibacter</taxon>
    </lineage>
</organism>
<gene>
    <name evidence="2" type="ORF">D8I35_05370</name>
</gene>
<dbReference type="Pfam" id="PF16510">
    <property type="entry name" value="P22_portal"/>
    <property type="match status" value="1"/>
</dbReference>
<evidence type="ECO:0000256" key="1">
    <source>
        <dbReference type="SAM" id="MobiDB-lite"/>
    </source>
</evidence>